<dbReference type="InterPro" id="IPR036615">
    <property type="entry name" value="Mur_ligase_C_dom_sf"/>
</dbReference>
<dbReference type="Proteomes" id="UP000004594">
    <property type="component" value="Unassembled WGS sequence"/>
</dbReference>
<sequence>MNLNNYKRFHFVGIGGVGMRALAKIMIDKGYIISGSDNVYSSELENLRKLGVEIFVGHNPQNIKNADVLIVSTAISKNNSEVLEAKKHKIPVFHRSDLLAAILCGGKSICVAGAHGKSTTSAMIGKVFCDAEKHPTVVLGGKVDYLNGNSIFGNGEFVIAEADESDGSFLKFNPFISVITNIEDDHLDHYLTVENIKNAFIKFINQTDKINGNTILCIDNEGVKSILPKLDKNSYITYGTSDNAEYKAINKRYIDSHMMFDVYHKESFLGTVSLMIPGTHNVRNALAALVTGLICGIDFKTIAKSLMEFNGVKRRFQIKYSGEVKIVDDYAHHPTEIMSTLKAAKECGKHRVICAFQPHRYSRTNLLKYEFANAFDNADIIFITDIYSAGEKPVNGISGKTLVDLIKEKHPTKKITYIKNMEDLPEAIKNEMQKDDMIITMGAGNIYRVGEDLIMSIKEKDND</sequence>
<organism evidence="18 19">
    <name type="scientific">Dialister micraerophilus UPII 345-E</name>
    <dbReference type="NCBI Taxonomy" id="910314"/>
    <lineage>
        <taxon>Bacteria</taxon>
        <taxon>Bacillati</taxon>
        <taxon>Bacillota</taxon>
        <taxon>Negativicutes</taxon>
        <taxon>Veillonellales</taxon>
        <taxon>Veillonellaceae</taxon>
        <taxon>Dialister</taxon>
    </lineage>
</organism>
<evidence type="ECO:0000259" key="15">
    <source>
        <dbReference type="Pfam" id="PF01225"/>
    </source>
</evidence>
<dbReference type="SUPFAM" id="SSF53623">
    <property type="entry name" value="MurD-like peptide ligases, catalytic domain"/>
    <property type="match status" value="1"/>
</dbReference>
<name>E4L7H3_9FIRM</name>
<gene>
    <name evidence="14 18" type="primary">murC</name>
    <name evidence="18" type="ORF">HMPREF9220_1204</name>
</gene>
<dbReference type="Gene3D" id="3.40.50.720">
    <property type="entry name" value="NAD(P)-binding Rossmann-like Domain"/>
    <property type="match status" value="1"/>
</dbReference>
<dbReference type="EC" id="6.3.2.8" evidence="3 14"/>
<keyword evidence="12 14" id="KW-0961">Cell wall biogenesis/degradation</keyword>
<evidence type="ECO:0000256" key="14">
    <source>
        <dbReference type="HAMAP-Rule" id="MF_00046"/>
    </source>
</evidence>
<keyword evidence="10 14" id="KW-0573">Peptidoglycan synthesis</keyword>
<keyword evidence="4 14" id="KW-0963">Cytoplasm</keyword>
<comment type="caution">
    <text evidence="18">The sequence shown here is derived from an EMBL/GenBank/DDBJ whole genome shotgun (WGS) entry which is preliminary data.</text>
</comment>
<feature type="domain" description="Mur ligase N-terminal catalytic" evidence="15">
    <location>
        <begin position="9"/>
        <end position="103"/>
    </location>
</feature>
<dbReference type="GO" id="GO:0008763">
    <property type="term" value="F:UDP-N-acetylmuramate-L-alanine ligase activity"/>
    <property type="evidence" value="ECO:0007669"/>
    <property type="project" value="UniProtKB-UniRule"/>
</dbReference>
<comment type="catalytic activity">
    <reaction evidence="13 14">
        <text>UDP-N-acetyl-alpha-D-muramate + L-alanine + ATP = UDP-N-acetyl-alpha-D-muramoyl-L-alanine + ADP + phosphate + H(+)</text>
        <dbReference type="Rhea" id="RHEA:23372"/>
        <dbReference type="ChEBI" id="CHEBI:15378"/>
        <dbReference type="ChEBI" id="CHEBI:30616"/>
        <dbReference type="ChEBI" id="CHEBI:43474"/>
        <dbReference type="ChEBI" id="CHEBI:57972"/>
        <dbReference type="ChEBI" id="CHEBI:70757"/>
        <dbReference type="ChEBI" id="CHEBI:83898"/>
        <dbReference type="ChEBI" id="CHEBI:456216"/>
        <dbReference type="EC" id="6.3.2.8"/>
    </reaction>
</comment>
<dbReference type="GO" id="GO:0051301">
    <property type="term" value="P:cell division"/>
    <property type="evidence" value="ECO:0007669"/>
    <property type="project" value="UniProtKB-KW"/>
</dbReference>
<evidence type="ECO:0000259" key="17">
    <source>
        <dbReference type="Pfam" id="PF08245"/>
    </source>
</evidence>
<dbReference type="SUPFAM" id="SSF53244">
    <property type="entry name" value="MurD-like peptide ligases, peptide-binding domain"/>
    <property type="match status" value="1"/>
</dbReference>
<dbReference type="RefSeq" id="WP_007553860.1">
    <property type="nucleotide sequence ID" value="NZ_AENT01000004.1"/>
</dbReference>
<accession>E4L7H3</accession>
<keyword evidence="11 14" id="KW-0131">Cell cycle</keyword>
<evidence type="ECO:0000256" key="2">
    <source>
        <dbReference type="ARBA" id="ARBA00004752"/>
    </source>
</evidence>
<evidence type="ECO:0000313" key="19">
    <source>
        <dbReference type="Proteomes" id="UP000004594"/>
    </source>
</evidence>
<dbReference type="AlphaFoldDB" id="E4L7H3"/>
<reference evidence="18 19" key="1">
    <citation type="submission" date="2010-11" db="EMBL/GenBank/DDBJ databases">
        <authorList>
            <person name="Durkin A.S."/>
            <person name="Madupu R."/>
            <person name="Torralba M."/>
            <person name="Gillis M."/>
            <person name="Methe B."/>
            <person name="Sutton G."/>
            <person name="Nelson K.E."/>
        </authorList>
    </citation>
    <scope>NUCLEOTIDE SEQUENCE [LARGE SCALE GENOMIC DNA]</scope>
    <source>
        <strain evidence="18 19">UPII 345-E</strain>
    </source>
</reference>
<evidence type="ECO:0000256" key="12">
    <source>
        <dbReference type="ARBA" id="ARBA00023316"/>
    </source>
</evidence>
<dbReference type="GO" id="GO:0071555">
    <property type="term" value="P:cell wall organization"/>
    <property type="evidence" value="ECO:0007669"/>
    <property type="project" value="UniProtKB-KW"/>
</dbReference>
<evidence type="ECO:0000256" key="1">
    <source>
        <dbReference type="ARBA" id="ARBA00004496"/>
    </source>
</evidence>
<evidence type="ECO:0000256" key="13">
    <source>
        <dbReference type="ARBA" id="ARBA00047833"/>
    </source>
</evidence>
<evidence type="ECO:0000256" key="9">
    <source>
        <dbReference type="ARBA" id="ARBA00022960"/>
    </source>
</evidence>
<evidence type="ECO:0000256" key="5">
    <source>
        <dbReference type="ARBA" id="ARBA00022598"/>
    </source>
</evidence>
<dbReference type="SUPFAM" id="SSF51984">
    <property type="entry name" value="MurCD N-terminal domain"/>
    <property type="match status" value="1"/>
</dbReference>
<feature type="domain" description="Mur ligase central" evidence="17">
    <location>
        <begin position="111"/>
        <end position="291"/>
    </location>
</feature>
<dbReference type="GO" id="GO:0008360">
    <property type="term" value="P:regulation of cell shape"/>
    <property type="evidence" value="ECO:0007669"/>
    <property type="project" value="UniProtKB-KW"/>
</dbReference>
<dbReference type="PANTHER" id="PTHR43445:SF3">
    <property type="entry name" value="UDP-N-ACETYLMURAMATE--L-ALANINE LIGASE"/>
    <property type="match status" value="1"/>
</dbReference>
<dbReference type="eggNOG" id="COG0773">
    <property type="taxonomic scope" value="Bacteria"/>
</dbReference>
<keyword evidence="7 14" id="KW-0547">Nucleotide-binding</keyword>
<protein>
    <recommendedName>
        <fullName evidence="3 14">UDP-N-acetylmuramate--L-alanine ligase</fullName>
        <ecNumber evidence="3 14">6.3.2.8</ecNumber>
    </recommendedName>
    <alternativeName>
        <fullName evidence="14">UDP-N-acetylmuramoyl-L-alanine synthetase</fullName>
    </alternativeName>
</protein>
<dbReference type="InterPro" id="IPR036565">
    <property type="entry name" value="Mur-like_cat_sf"/>
</dbReference>
<keyword evidence="6 14" id="KW-0132">Cell division</keyword>
<evidence type="ECO:0000256" key="8">
    <source>
        <dbReference type="ARBA" id="ARBA00022840"/>
    </source>
</evidence>
<dbReference type="GO" id="GO:0009252">
    <property type="term" value="P:peptidoglycan biosynthetic process"/>
    <property type="evidence" value="ECO:0007669"/>
    <property type="project" value="UniProtKB-UniRule"/>
</dbReference>
<dbReference type="InterPro" id="IPR013221">
    <property type="entry name" value="Mur_ligase_cen"/>
</dbReference>
<dbReference type="UniPathway" id="UPA00219"/>
<dbReference type="Pfam" id="PF02875">
    <property type="entry name" value="Mur_ligase_C"/>
    <property type="match status" value="1"/>
</dbReference>
<dbReference type="Pfam" id="PF01225">
    <property type="entry name" value="Mur_ligase"/>
    <property type="match status" value="1"/>
</dbReference>
<evidence type="ECO:0000256" key="6">
    <source>
        <dbReference type="ARBA" id="ARBA00022618"/>
    </source>
</evidence>
<dbReference type="HAMAP" id="MF_00046">
    <property type="entry name" value="MurC"/>
    <property type="match status" value="1"/>
</dbReference>
<comment type="pathway">
    <text evidence="2 14">Cell wall biogenesis; peptidoglycan biosynthesis.</text>
</comment>
<evidence type="ECO:0000256" key="4">
    <source>
        <dbReference type="ARBA" id="ARBA00022490"/>
    </source>
</evidence>
<dbReference type="Gene3D" id="3.40.1190.10">
    <property type="entry name" value="Mur-like, catalytic domain"/>
    <property type="match status" value="1"/>
</dbReference>
<proteinExistence type="inferred from homology"/>
<dbReference type="InterPro" id="IPR050061">
    <property type="entry name" value="MurCDEF_pg_biosynth"/>
</dbReference>
<dbReference type="GO" id="GO:0005737">
    <property type="term" value="C:cytoplasm"/>
    <property type="evidence" value="ECO:0007669"/>
    <property type="project" value="UniProtKB-SubCell"/>
</dbReference>
<comment type="similarity">
    <text evidence="14">Belongs to the MurCDEF family.</text>
</comment>
<dbReference type="InterPro" id="IPR005758">
    <property type="entry name" value="UDP-N-AcMur_Ala_ligase_MurC"/>
</dbReference>
<dbReference type="NCBIfam" id="TIGR01082">
    <property type="entry name" value="murC"/>
    <property type="match status" value="1"/>
</dbReference>
<comment type="subcellular location">
    <subcellularLocation>
        <location evidence="1 14">Cytoplasm</location>
    </subcellularLocation>
</comment>
<dbReference type="GO" id="GO:0005524">
    <property type="term" value="F:ATP binding"/>
    <property type="evidence" value="ECO:0007669"/>
    <property type="project" value="UniProtKB-UniRule"/>
</dbReference>
<evidence type="ECO:0000256" key="3">
    <source>
        <dbReference type="ARBA" id="ARBA00012211"/>
    </source>
</evidence>
<keyword evidence="5 14" id="KW-0436">Ligase</keyword>
<dbReference type="Gene3D" id="3.90.190.20">
    <property type="entry name" value="Mur ligase, C-terminal domain"/>
    <property type="match status" value="1"/>
</dbReference>
<evidence type="ECO:0000313" key="18">
    <source>
        <dbReference type="EMBL" id="EFR43253.1"/>
    </source>
</evidence>
<dbReference type="Pfam" id="PF08245">
    <property type="entry name" value="Mur_ligase_M"/>
    <property type="match status" value="1"/>
</dbReference>
<keyword evidence="8 14" id="KW-0067">ATP-binding</keyword>
<dbReference type="EMBL" id="AENT01000004">
    <property type="protein sequence ID" value="EFR43253.1"/>
    <property type="molecule type" value="Genomic_DNA"/>
</dbReference>
<evidence type="ECO:0000256" key="10">
    <source>
        <dbReference type="ARBA" id="ARBA00022984"/>
    </source>
</evidence>
<dbReference type="OrthoDB" id="9804126at2"/>
<feature type="binding site" evidence="14">
    <location>
        <begin position="113"/>
        <end position="119"/>
    </location>
    <ligand>
        <name>ATP</name>
        <dbReference type="ChEBI" id="CHEBI:30616"/>
    </ligand>
</feature>
<evidence type="ECO:0000259" key="16">
    <source>
        <dbReference type="Pfam" id="PF02875"/>
    </source>
</evidence>
<evidence type="ECO:0000256" key="7">
    <source>
        <dbReference type="ARBA" id="ARBA00022741"/>
    </source>
</evidence>
<keyword evidence="9 14" id="KW-0133">Cell shape</keyword>
<comment type="function">
    <text evidence="14">Cell wall formation.</text>
</comment>
<dbReference type="InterPro" id="IPR004101">
    <property type="entry name" value="Mur_ligase_C"/>
</dbReference>
<feature type="domain" description="Mur ligase C-terminal" evidence="16">
    <location>
        <begin position="314"/>
        <end position="444"/>
    </location>
</feature>
<evidence type="ECO:0000256" key="11">
    <source>
        <dbReference type="ARBA" id="ARBA00023306"/>
    </source>
</evidence>
<dbReference type="PANTHER" id="PTHR43445">
    <property type="entry name" value="UDP-N-ACETYLMURAMATE--L-ALANINE LIGASE-RELATED"/>
    <property type="match status" value="1"/>
</dbReference>
<dbReference type="InterPro" id="IPR000713">
    <property type="entry name" value="Mur_ligase_N"/>
</dbReference>